<protein>
    <submittedName>
        <fullName evidence="1">Uncharacterized protein</fullName>
    </submittedName>
</protein>
<organism evidence="1 2">
    <name type="scientific">Araneus ventricosus</name>
    <name type="common">Orbweaver spider</name>
    <name type="synonym">Epeira ventricosa</name>
    <dbReference type="NCBI Taxonomy" id="182803"/>
    <lineage>
        <taxon>Eukaryota</taxon>
        <taxon>Metazoa</taxon>
        <taxon>Ecdysozoa</taxon>
        <taxon>Arthropoda</taxon>
        <taxon>Chelicerata</taxon>
        <taxon>Arachnida</taxon>
        <taxon>Araneae</taxon>
        <taxon>Araneomorphae</taxon>
        <taxon>Entelegynae</taxon>
        <taxon>Araneoidea</taxon>
        <taxon>Araneidae</taxon>
        <taxon>Araneus</taxon>
    </lineage>
</organism>
<evidence type="ECO:0000313" key="1">
    <source>
        <dbReference type="EMBL" id="GBM63164.1"/>
    </source>
</evidence>
<dbReference type="Proteomes" id="UP000499080">
    <property type="component" value="Unassembled WGS sequence"/>
</dbReference>
<accession>A0A4Y2HCY5</accession>
<keyword evidence="2" id="KW-1185">Reference proteome</keyword>
<reference evidence="1 2" key="1">
    <citation type="journal article" date="2019" name="Sci. Rep.">
        <title>Orb-weaving spider Araneus ventricosus genome elucidates the spidroin gene catalogue.</title>
        <authorList>
            <person name="Kono N."/>
            <person name="Nakamura H."/>
            <person name="Ohtoshi R."/>
            <person name="Moran D.A.P."/>
            <person name="Shinohara A."/>
            <person name="Yoshida Y."/>
            <person name="Fujiwara M."/>
            <person name="Mori M."/>
            <person name="Tomita M."/>
            <person name="Arakawa K."/>
        </authorList>
    </citation>
    <scope>NUCLEOTIDE SEQUENCE [LARGE SCALE GENOMIC DNA]</scope>
</reference>
<gene>
    <name evidence="1" type="ORF">AVEN_266812_1</name>
</gene>
<dbReference type="EMBL" id="BGPR01001853">
    <property type="protein sequence ID" value="GBM63164.1"/>
    <property type="molecule type" value="Genomic_DNA"/>
</dbReference>
<name>A0A4Y2HCY5_ARAVE</name>
<sequence length="94" mass="11101">MFRQIRLRYRRQALFEKRRVHKDWGWMAFAPPPWFCVRPPPFMRGGTALDRMSAPRQMKLLTDGVEFCPDNTRIVSRQASTHAKGFVTNLLTSY</sequence>
<dbReference type="AlphaFoldDB" id="A0A4Y2HCY5"/>
<proteinExistence type="predicted"/>
<evidence type="ECO:0000313" key="2">
    <source>
        <dbReference type="Proteomes" id="UP000499080"/>
    </source>
</evidence>
<comment type="caution">
    <text evidence="1">The sequence shown here is derived from an EMBL/GenBank/DDBJ whole genome shotgun (WGS) entry which is preliminary data.</text>
</comment>